<evidence type="ECO:0000259" key="5">
    <source>
        <dbReference type="PROSITE" id="PS50943"/>
    </source>
</evidence>
<evidence type="ECO:0000256" key="4">
    <source>
        <dbReference type="SAM" id="MobiDB-lite"/>
    </source>
</evidence>
<dbReference type="InterPro" id="IPR039418">
    <property type="entry name" value="LexA-like"/>
</dbReference>
<organism evidence="6 7">
    <name type="scientific">Roseospira marina</name>
    <dbReference type="NCBI Taxonomy" id="140057"/>
    <lineage>
        <taxon>Bacteria</taxon>
        <taxon>Pseudomonadati</taxon>
        <taxon>Pseudomonadota</taxon>
        <taxon>Alphaproteobacteria</taxon>
        <taxon>Rhodospirillales</taxon>
        <taxon>Rhodospirillaceae</taxon>
        <taxon>Roseospira</taxon>
    </lineage>
</organism>
<dbReference type="InterPro" id="IPR001387">
    <property type="entry name" value="Cro/C1-type_HTH"/>
</dbReference>
<dbReference type="PANTHER" id="PTHR40661">
    <property type="match status" value="1"/>
</dbReference>
<keyword evidence="7" id="KW-1185">Reference proteome</keyword>
<sequence>MRGMDTTAARLRQARQQAGYATATDAALAFGWNPNTYKSHENGLRGLRGHALERYAGAFGVPPAWLQFGDGAGVGDRPAVRSEPGAAPGGALPGFADEPGEAAHRPHSQQEPQHGHHLGLPPDPAGVRSDVPLDQPYTDGLVGARDLPVYGSALGGPDGEMIVSFEPIEWVRRPAPLEGVKGGFGFYMIGESMSPAFEPGDMILCHPTRPPFSGQDVLVIRRLNGGQHALVKRLVRIDGEGLRLRQFNPPHDFDVPCEDVVSFHLVVGKYSRR</sequence>
<dbReference type="OrthoDB" id="9792157at2"/>
<name>A0A5M6ID65_9PROT</name>
<proteinExistence type="predicted"/>
<protein>
    <submittedName>
        <fullName evidence="6">LexA family transcriptional regulator</fullName>
    </submittedName>
</protein>
<evidence type="ECO:0000256" key="3">
    <source>
        <dbReference type="ARBA" id="ARBA00023163"/>
    </source>
</evidence>
<comment type="caution">
    <text evidence="6">The sequence shown here is derived from an EMBL/GenBank/DDBJ whole genome shotgun (WGS) entry which is preliminary data.</text>
</comment>
<feature type="region of interest" description="Disordered" evidence="4">
    <location>
        <begin position="76"/>
        <end position="135"/>
    </location>
</feature>
<dbReference type="CDD" id="cd00093">
    <property type="entry name" value="HTH_XRE"/>
    <property type="match status" value="1"/>
</dbReference>
<evidence type="ECO:0000256" key="1">
    <source>
        <dbReference type="ARBA" id="ARBA00023015"/>
    </source>
</evidence>
<dbReference type="CDD" id="cd06529">
    <property type="entry name" value="S24_LexA-like"/>
    <property type="match status" value="1"/>
</dbReference>
<dbReference type="InterPro" id="IPR010982">
    <property type="entry name" value="Lambda_DNA-bd_dom_sf"/>
</dbReference>
<evidence type="ECO:0000256" key="2">
    <source>
        <dbReference type="ARBA" id="ARBA00023125"/>
    </source>
</evidence>
<evidence type="ECO:0000313" key="6">
    <source>
        <dbReference type="EMBL" id="KAA5606173.1"/>
    </source>
</evidence>
<dbReference type="AlphaFoldDB" id="A0A5M6ID65"/>
<dbReference type="Gene3D" id="2.10.109.10">
    <property type="entry name" value="Umud Fragment, subunit A"/>
    <property type="match status" value="1"/>
</dbReference>
<dbReference type="SUPFAM" id="SSF51306">
    <property type="entry name" value="LexA/Signal peptidase"/>
    <property type="match status" value="1"/>
</dbReference>
<dbReference type="EMBL" id="VWPJ01000005">
    <property type="protein sequence ID" value="KAA5606173.1"/>
    <property type="molecule type" value="Genomic_DNA"/>
</dbReference>
<reference evidence="6 7" key="1">
    <citation type="submission" date="2019-09" db="EMBL/GenBank/DDBJ databases">
        <title>Genome sequence of Roseospira marina, one of the more divergent members of the non-sulfur purple photosynthetic bacterial family, the Rhodospirillaceae.</title>
        <authorList>
            <person name="Meyer T."/>
            <person name="Kyndt J."/>
        </authorList>
    </citation>
    <scope>NUCLEOTIDE SEQUENCE [LARGE SCALE GENOMIC DNA]</scope>
    <source>
        <strain evidence="6 7">DSM 15113</strain>
    </source>
</reference>
<evidence type="ECO:0000313" key="7">
    <source>
        <dbReference type="Proteomes" id="UP000324065"/>
    </source>
</evidence>
<keyword evidence="2" id="KW-0238">DNA-binding</keyword>
<dbReference type="InterPro" id="IPR036286">
    <property type="entry name" value="LexA/Signal_pep-like_sf"/>
</dbReference>
<dbReference type="RefSeq" id="WP_150061695.1">
    <property type="nucleotide sequence ID" value="NZ_JACHII010000007.1"/>
</dbReference>
<dbReference type="Gene3D" id="1.10.260.40">
    <property type="entry name" value="lambda repressor-like DNA-binding domains"/>
    <property type="match status" value="1"/>
</dbReference>
<dbReference type="SMART" id="SM00530">
    <property type="entry name" value="HTH_XRE"/>
    <property type="match status" value="1"/>
</dbReference>
<keyword evidence="1" id="KW-0805">Transcription regulation</keyword>
<gene>
    <name evidence="6" type="ORF">F1188_07030</name>
</gene>
<feature type="domain" description="HTH cro/C1-type" evidence="5">
    <location>
        <begin position="11"/>
        <end position="66"/>
    </location>
</feature>
<keyword evidence="3" id="KW-0804">Transcription</keyword>
<dbReference type="PANTHER" id="PTHR40661:SF3">
    <property type="entry name" value="FELS-1 PROPHAGE TRANSCRIPTIONAL REGULATOR"/>
    <property type="match status" value="1"/>
</dbReference>
<accession>A0A5M6ID65</accession>
<dbReference type="InterPro" id="IPR015927">
    <property type="entry name" value="Peptidase_S24_S26A/B/C"/>
</dbReference>
<dbReference type="Pfam" id="PF13560">
    <property type="entry name" value="HTH_31"/>
    <property type="match status" value="1"/>
</dbReference>
<dbReference type="PROSITE" id="PS50943">
    <property type="entry name" value="HTH_CROC1"/>
    <property type="match status" value="1"/>
</dbReference>
<dbReference type="Pfam" id="PF00717">
    <property type="entry name" value="Peptidase_S24"/>
    <property type="match status" value="1"/>
</dbReference>
<dbReference type="GO" id="GO:0003677">
    <property type="term" value="F:DNA binding"/>
    <property type="evidence" value="ECO:0007669"/>
    <property type="project" value="UniProtKB-KW"/>
</dbReference>
<dbReference type="Proteomes" id="UP000324065">
    <property type="component" value="Unassembled WGS sequence"/>
</dbReference>
<dbReference type="SUPFAM" id="SSF47413">
    <property type="entry name" value="lambda repressor-like DNA-binding domains"/>
    <property type="match status" value="1"/>
</dbReference>